<dbReference type="InterPro" id="IPR000630">
    <property type="entry name" value="Ribosomal_uS8"/>
</dbReference>
<comment type="function">
    <text evidence="5">One of the primary rRNA binding proteins, it binds directly to 16S rRNA central domain where it helps coordinate assembly of the platform of the 30S subunit.</text>
</comment>
<dbReference type="InterPro" id="IPR035987">
    <property type="entry name" value="Ribosomal_uS8_sf"/>
</dbReference>
<dbReference type="FunFam" id="3.30.1490.10:FF:000001">
    <property type="entry name" value="30S ribosomal protein S8"/>
    <property type="match status" value="1"/>
</dbReference>
<dbReference type="NCBIfam" id="NF001109">
    <property type="entry name" value="PRK00136.1"/>
    <property type="match status" value="1"/>
</dbReference>
<organism evidence="7 8">
    <name type="scientific">candidate division WWE3 bacterium RBG_13_37_7</name>
    <dbReference type="NCBI Taxonomy" id="1802609"/>
    <lineage>
        <taxon>Bacteria</taxon>
        <taxon>Katanobacteria</taxon>
    </lineage>
</organism>
<dbReference type="PANTHER" id="PTHR11758">
    <property type="entry name" value="40S RIBOSOMAL PROTEIN S15A"/>
    <property type="match status" value="1"/>
</dbReference>
<accession>A0A1F4U0E9</accession>
<evidence type="ECO:0000313" key="7">
    <source>
        <dbReference type="EMBL" id="OGC38359.1"/>
    </source>
</evidence>
<reference evidence="7 8" key="1">
    <citation type="journal article" date="2016" name="Nat. Commun.">
        <title>Thousands of microbial genomes shed light on interconnected biogeochemical processes in an aquifer system.</title>
        <authorList>
            <person name="Anantharaman K."/>
            <person name="Brown C.T."/>
            <person name="Hug L.A."/>
            <person name="Sharon I."/>
            <person name="Castelle C.J."/>
            <person name="Probst A.J."/>
            <person name="Thomas B.C."/>
            <person name="Singh A."/>
            <person name="Wilkins M.J."/>
            <person name="Karaoz U."/>
            <person name="Brodie E.L."/>
            <person name="Williams K.H."/>
            <person name="Hubbard S.S."/>
            <person name="Banfield J.F."/>
        </authorList>
    </citation>
    <scope>NUCLEOTIDE SEQUENCE [LARGE SCALE GENOMIC DNA]</scope>
</reference>
<evidence type="ECO:0000256" key="1">
    <source>
        <dbReference type="ARBA" id="ARBA00006471"/>
    </source>
</evidence>
<dbReference type="GO" id="GO:0003735">
    <property type="term" value="F:structural constituent of ribosome"/>
    <property type="evidence" value="ECO:0007669"/>
    <property type="project" value="InterPro"/>
</dbReference>
<dbReference type="GO" id="GO:1990904">
    <property type="term" value="C:ribonucleoprotein complex"/>
    <property type="evidence" value="ECO:0007669"/>
    <property type="project" value="UniProtKB-KW"/>
</dbReference>
<dbReference type="Gene3D" id="3.30.1490.10">
    <property type="match status" value="1"/>
</dbReference>
<dbReference type="PROSITE" id="PS00053">
    <property type="entry name" value="RIBOSOMAL_S8"/>
    <property type="match status" value="1"/>
</dbReference>
<evidence type="ECO:0000256" key="5">
    <source>
        <dbReference type="HAMAP-Rule" id="MF_01302"/>
    </source>
</evidence>
<evidence type="ECO:0000256" key="6">
    <source>
        <dbReference type="RuleBase" id="RU003660"/>
    </source>
</evidence>
<protein>
    <recommendedName>
        <fullName evidence="4 5">Small ribosomal subunit protein uS8</fullName>
    </recommendedName>
</protein>
<sequence>MSLDVISNMLSSLKNAAMAKKPYIEVMYSKESESIAKVLQEKQFLSEVKTFKPSGKSYKMLHLELAHNGDFYNITDIKRVSKPGHRIYKKYADLKRVAGGLGLLVVSTSRGMMSGETAKNKKLGGEVICEVY</sequence>
<dbReference type="InterPro" id="IPR047863">
    <property type="entry name" value="Ribosomal_uS8_CS"/>
</dbReference>
<gene>
    <name evidence="5" type="primary">rpsH</name>
    <name evidence="7" type="ORF">A3K42_00540</name>
</gene>
<comment type="caution">
    <text evidence="7">The sequence shown here is derived from an EMBL/GenBank/DDBJ whole genome shotgun (WGS) entry which is preliminary data.</text>
</comment>
<keyword evidence="5" id="KW-0694">RNA-binding</keyword>
<evidence type="ECO:0000313" key="8">
    <source>
        <dbReference type="Proteomes" id="UP000178270"/>
    </source>
</evidence>
<dbReference type="Gene3D" id="3.30.1370.30">
    <property type="match status" value="1"/>
</dbReference>
<evidence type="ECO:0000256" key="3">
    <source>
        <dbReference type="ARBA" id="ARBA00023274"/>
    </source>
</evidence>
<comment type="similarity">
    <text evidence="1 5 6">Belongs to the universal ribosomal protein uS8 family.</text>
</comment>
<dbReference type="EMBL" id="MEUS01000034">
    <property type="protein sequence ID" value="OGC38359.1"/>
    <property type="molecule type" value="Genomic_DNA"/>
</dbReference>
<dbReference type="GO" id="GO:0019843">
    <property type="term" value="F:rRNA binding"/>
    <property type="evidence" value="ECO:0007669"/>
    <property type="project" value="UniProtKB-UniRule"/>
</dbReference>
<keyword evidence="5" id="KW-0699">rRNA-binding</keyword>
<dbReference type="GO" id="GO:0005840">
    <property type="term" value="C:ribosome"/>
    <property type="evidence" value="ECO:0007669"/>
    <property type="project" value="UniProtKB-KW"/>
</dbReference>
<evidence type="ECO:0000256" key="2">
    <source>
        <dbReference type="ARBA" id="ARBA00022980"/>
    </source>
</evidence>
<dbReference type="HAMAP" id="MF_01302_B">
    <property type="entry name" value="Ribosomal_uS8_B"/>
    <property type="match status" value="1"/>
</dbReference>
<comment type="subunit">
    <text evidence="5">Part of the 30S ribosomal subunit. Contacts proteins S5 and S12.</text>
</comment>
<dbReference type="GO" id="GO:0006412">
    <property type="term" value="P:translation"/>
    <property type="evidence" value="ECO:0007669"/>
    <property type="project" value="UniProtKB-UniRule"/>
</dbReference>
<name>A0A1F4U0E9_UNCKA</name>
<dbReference type="AlphaFoldDB" id="A0A1F4U0E9"/>
<proteinExistence type="inferred from homology"/>
<evidence type="ECO:0000256" key="4">
    <source>
        <dbReference type="ARBA" id="ARBA00035258"/>
    </source>
</evidence>
<dbReference type="Proteomes" id="UP000178270">
    <property type="component" value="Unassembled WGS sequence"/>
</dbReference>
<dbReference type="SUPFAM" id="SSF56047">
    <property type="entry name" value="Ribosomal protein S8"/>
    <property type="match status" value="1"/>
</dbReference>
<dbReference type="Pfam" id="PF00410">
    <property type="entry name" value="Ribosomal_S8"/>
    <property type="match status" value="1"/>
</dbReference>
<dbReference type="GO" id="GO:0005737">
    <property type="term" value="C:cytoplasm"/>
    <property type="evidence" value="ECO:0007669"/>
    <property type="project" value="UniProtKB-ARBA"/>
</dbReference>
<keyword evidence="2 5" id="KW-0689">Ribosomal protein</keyword>
<keyword evidence="3 5" id="KW-0687">Ribonucleoprotein</keyword>